<accession>A0A4S4KH18</accession>
<feature type="compositionally biased region" description="Low complexity" evidence="3">
    <location>
        <begin position="230"/>
        <end position="241"/>
    </location>
</feature>
<feature type="compositionally biased region" description="Basic and acidic residues" evidence="3">
    <location>
        <begin position="335"/>
        <end position="346"/>
    </location>
</feature>
<feature type="region of interest" description="Disordered" evidence="3">
    <location>
        <begin position="230"/>
        <end position="251"/>
    </location>
</feature>
<reference evidence="5 6" key="1">
    <citation type="submission" date="2019-02" db="EMBL/GenBank/DDBJ databases">
        <title>Genome sequencing of the rare red list fungi Phlebia centrifuga.</title>
        <authorList>
            <person name="Buettner E."/>
            <person name="Kellner H."/>
        </authorList>
    </citation>
    <scope>NUCLEOTIDE SEQUENCE [LARGE SCALE GENOMIC DNA]</scope>
    <source>
        <strain evidence="5 6">DSM 108282</strain>
    </source>
</reference>
<feature type="domain" description="tRNA-splicing endonuclease subunit Sen54 N-terminal" evidence="4">
    <location>
        <begin position="396"/>
        <end position="476"/>
    </location>
</feature>
<dbReference type="GO" id="GO:0000214">
    <property type="term" value="C:tRNA-intron endonuclease complex"/>
    <property type="evidence" value="ECO:0007669"/>
    <property type="project" value="TreeGrafter"/>
</dbReference>
<dbReference type="InterPro" id="IPR024337">
    <property type="entry name" value="tRNA_splic_suSen54"/>
</dbReference>
<feature type="compositionally biased region" description="Basic and acidic residues" evidence="3">
    <location>
        <begin position="10"/>
        <end position="27"/>
    </location>
</feature>
<evidence type="ECO:0000256" key="1">
    <source>
        <dbReference type="ARBA" id="ARBA00005736"/>
    </source>
</evidence>
<dbReference type="EMBL" id="SGPJ01000178">
    <property type="protein sequence ID" value="THG97266.1"/>
    <property type="molecule type" value="Genomic_DNA"/>
</dbReference>
<feature type="region of interest" description="Disordered" evidence="3">
    <location>
        <begin position="335"/>
        <end position="384"/>
    </location>
</feature>
<proteinExistence type="inferred from homology"/>
<evidence type="ECO:0000256" key="2">
    <source>
        <dbReference type="ARBA" id="ARBA00022694"/>
    </source>
</evidence>
<evidence type="ECO:0000313" key="5">
    <source>
        <dbReference type="EMBL" id="THG97266.1"/>
    </source>
</evidence>
<feature type="region of interest" description="Disordered" evidence="3">
    <location>
        <begin position="132"/>
        <end position="193"/>
    </location>
</feature>
<gene>
    <name evidence="5" type="ORF">EW026_g4702</name>
</gene>
<name>A0A4S4KH18_9APHY</name>
<dbReference type="AlphaFoldDB" id="A0A4S4KH18"/>
<evidence type="ECO:0000313" key="6">
    <source>
        <dbReference type="Proteomes" id="UP000309038"/>
    </source>
</evidence>
<dbReference type="Pfam" id="PF12928">
    <property type="entry name" value="tRNA_int_end_N2"/>
    <property type="match status" value="1"/>
</dbReference>
<evidence type="ECO:0000259" key="4">
    <source>
        <dbReference type="Pfam" id="PF12928"/>
    </source>
</evidence>
<dbReference type="PANTHER" id="PTHR21027:SF1">
    <property type="entry name" value="TRNA-SPLICING ENDONUCLEASE SUBUNIT SEN54"/>
    <property type="match status" value="1"/>
</dbReference>
<dbReference type="GO" id="GO:0000379">
    <property type="term" value="P:tRNA-type intron splice site recognition and cleavage"/>
    <property type="evidence" value="ECO:0007669"/>
    <property type="project" value="TreeGrafter"/>
</dbReference>
<feature type="compositionally biased region" description="Acidic residues" evidence="3">
    <location>
        <begin position="96"/>
        <end position="116"/>
    </location>
</feature>
<organism evidence="5 6">
    <name type="scientific">Hermanssonia centrifuga</name>
    <dbReference type="NCBI Taxonomy" id="98765"/>
    <lineage>
        <taxon>Eukaryota</taxon>
        <taxon>Fungi</taxon>
        <taxon>Dikarya</taxon>
        <taxon>Basidiomycota</taxon>
        <taxon>Agaricomycotina</taxon>
        <taxon>Agaricomycetes</taxon>
        <taxon>Polyporales</taxon>
        <taxon>Meruliaceae</taxon>
        <taxon>Hermanssonia</taxon>
    </lineage>
</organism>
<evidence type="ECO:0000256" key="3">
    <source>
        <dbReference type="SAM" id="MobiDB-lite"/>
    </source>
</evidence>
<keyword evidence="6" id="KW-1185">Reference proteome</keyword>
<comment type="similarity">
    <text evidence="1">Belongs to the SEN54 family.</text>
</comment>
<dbReference type="InterPro" id="IPR024336">
    <property type="entry name" value="tRNA_splic_suSen54_N"/>
</dbReference>
<dbReference type="Proteomes" id="UP000309038">
    <property type="component" value="Unassembled WGS sequence"/>
</dbReference>
<feature type="compositionally biased region" description="Acidic residues" evidence="3">
    <location>
        <begin position="30"/>
        <end position="57"/>
    </location>
</feature>
<feature type="region of interest" description="Disordered" evidence="3">
    <location>
        <begin position="1"/>
        <end position="116"/>
    </location>
</feature>
<comment type="caution">
    <text evidence="5">The sequence shown here is derived from an EMBL/GenBank/DDBJ whole genome shotgun (WGS) entry which is preliminary data.</text>
</comment>
<sequence length="528" mass="57698">MAATNWKPPKGRDFRKWLKKEEKKRGGILDPDDVQSTDRAEDDGIDGDEDTDTDDELPPLIPDTMLPTSSAQRPSRLPPPFTLAPRYESSGYEPSDVSEEEDDDDHIDDAWTDEDDVEDQVDAAGDFAAIVGTLLGNPPTPPVINNNDNAAASDEDSDEEMPPLVPASLGHRPPSGNDRGNPRNDHLRPRIPSISPRLVASLQNQMDEELLRMEHMSTLHVPGETGVLPPLAHPPTHLHTPQGPPFTSTAPDAELISARDFITSLGHLETSISRVSEFAASLQRTLEDTHILPQDVPADPDASRDGGLGEGPGGQTMDDHLEHPHVVAKPLAPQELHEDHDEHSSGDEDEGPDWTKLPTVARPVIPKRGEKDFEPNVSGGSGLQRHVLDGARSAMFDALKTTRTTSSKSMSYAVWHSDIARAHVTTARGIHFSNMGHSVARVTLAGLDDMPKIPKRLELLPEEALYLVERGAMFCWKASELPVAGAPAFEDMEGEPMTVQQAFAEMIGTEDLTLEKYQVRILNEINAP</sequence>
<feature type="region of interest" description="Disordered" evidence="3">
    <location>
        <begin position="289"/>
        <end position="320"/>
    </location>
</feature>
<dbReference type="PANTHER" id="PTHR21027">
    <property type="entry name" value="TRNA-SPLICING ENDONUCLEASE SUBUNIT SEN54"/>
    <property type="match status" value="1"/>
</dbReference>
<protein>
    <recommendedName>
        <fullName evidence="4">tRNA-splicing endonuclease subunit Sen54 N-terminal domain-containing protein</fullName>
    </recommendedName>
</protein>
<keyword evidence="2" id="KW-0819">tRNA processing</keyword>